<protein>
    <recommendedName>
        <fullName evidence="3">Transposase</fullName>
    </recommendedName>
</protein>
<dbReference type="KEGG" id="mpro:BJP34_09135"/>
<evidence type="ECO:0000313" key="1">
    <source>
        <dbReference type="EMBL" id="AOW99598.1"/>
    </source>
</evidence>
<dbReference type="Proteomes" id="UP000177870">
    <property type="component" value="Chromosome"/>
</dbReference>
<dbReference type="STRING" id="1458985.BJP34_09135"/>
<proteinExistence type="predicted"/>
<gene>
    <name evidence="1" type="ORF">BJP34_09135</name>
</gene>
<dbReference type="EMBL" id="CP017599">
    <property type="protein sequence ID" value="AOW99598.1"/>
    <property type="molecule type" value="Genomic_DNA"/>
</dbReference>
<name>A0A1D8TPK9_9CYAN</name>
<accession>A0A1D8TPK9</accession>
<dbReference type="AlphaFoldDB" id="A0A1D8TPK9"/>
<evidence type="ECO:0008006" key="3">
    <source>
        <dbReference type="Google" id="ProtNLM"/>
    </source>
</evidence>
<organism evidence="1 2">
    <name type="scientific">Moorena producens PAL-8-15-08-1</name>
    <dbReference type="NCBI Taxonomy" id="1458985"/>
    <lineage>
        <taxon>Bacteria</taxon>
        <taxon>Bacillati</taxon>
        <taxon>Cyanobacteriota</taxon>
        <taxon>Cyanophyceae</taxon>
        <taxon>Coleofasciculales</taxon>
        <taxon>Coleofasciculaceae</taxon>
        <taxon>Moorena</taxon>
    </lineage>
</organism>
<sequence length="136" mass="15254">MNLKRLDKSFKFMQHRGFGFPRFKKSGQYRSFVFPQFKSNPVNGFEIKLPKIGTVPINLHRPIPEGFEVKQVRVVLKSSGWYAQLILQADVCVPQPMPDGDPIGIDLGLEKFLAVSTGELVDCMNTSTTFAESSTS</sequence>
<evidence type="ECO:0000313" key="2">
    <source>
        <dbReference type="Proteomes" id="UP000177870"/>
    </source>
</evidence>
<reference evidence="2" key="1">
    <citation type="submission" date="2016-10" db="EMBL/GenBank/DDBJ databases">
        <title>Comparative genomics uncovers the prolific and rare metabolic potential of the cyanobacterial genus Moorea.</title>
        <authorList>
            <person name="Leao T."/>
            <person name="Castelao G."/>
            <person name="Korobeynikov A."/>
            <person name="Monroe E.A."/>
            <person name="Podell S."/>
            <person name="Glukhov E."/>
            <person name="Allen E."/>
            <person name="Gerwick W.H."/>
            <person name="Gerwick L."/>
        </authorList>
    </citation>
    <scope>NUCLEOTIDE SEQUENCE [LARGE SCALE GENOMIC DNA]</scope>
    <source>
        <strain evidence="2">PAL-8-15-08-1</strain>
    </source>
</reference>